<reference evidence="3 4" key="1">
    <citation type="submission" date="2019-01" db="EMBL/GenBank/DDBJ databases">
        <title>Sequencing of cultivated peanut Arachis hypogaea provides insights into genome evolution and oil improvement.</title>
        <authorList>
            <person name="Chen X."/>
        </authorList>
    </citation>
    <scope>NUCLEOTIDE SEQUENCE [LARGE SCALE GENOMIC DNA]</scope>
    <source>
        <strain evidence="4">cv. Fuhuasheng</strain>
        <tissue evidence="3">Leaves</tissue>
    </source>
</reference>
<organism evidence="3 4">
    <name type="scientific">Arachis hypogaea</name>
    <name type="common">Peanut</name>
    <dbReference type="NCBI Taxonomy" id="3818"/>
    <lineage>
        <taxon>Eukaryota</taxon>
        <taxon>Viridiplantae</taxon>
        <taxon>Streptophyta</taxon>
        <taxon>Embryophyta</taxon>
        <taxon>Tracheophyta</taxon>
        <taxon>Spermatophyta</taxon>
        <taxon>Magnoliopsida</taxon>
        <taxon>eudicotyledons</taxon>
        <taxon>Gunneridae</taxon>
        <taxon>Pentapetalae</taxon>
        <taxon>rosids</taxon>
        <taxon>fabids</taxon>
        <taxon>Fabales</taxon>
        <taxon>Fabaceae</taxon>
        <taxon>Papilionoideae</taxon>
        <taxon>50 kb inversion clade</taxon>
        <taxon>dalbergioids sensu lato</taxon>
        <taxon>Dalbergieae</taxon>
        <taxon>Pterocarpus clade</taxon>
        <taxon>Arachis</taxon>
    </lineage>
</organism>
<proteinExistence type="predicted"/>
<feature type="compositionally biased region" description="Polar residues" evidence="1">
    <location>
        <begin position="180"/>
        <end position="195"/>
    </location>
</feature>
<keyword evidence="4" id="KW-1185">Reference proteome</keyword>
<feature type="region of interest" description="Disordered" evidence="1">
    <location>
        <begin position="169"/>
        <end position="267"/>
    </location>
</feature>
<name>A0A445E586_ARAHY</name>
<gene>
    <name evidence="3" type="ORF">Ahy_A02g004917</name>
</gene>
<dbReference type="Proteomes" id="UP000289738">
    <property type="component" value="Chromosome A02"/>
</dbReference>
<sequence length="496" mass="55622">MGEERVRILQYSLWVFSTLKQKLREALGWCAAHDLFTFIFPLMEEKLDIMFHHGGDFKKNAEGIMIYSPDNKACLGDLDTDTLDVFYIRNYHRELGYNDIKQCWWHVPGKCLEKGLRNVNSDKEIREMVNCARTNEGLIDIYFEHTVSVPEVLEGDNTVVYLDDHGGEGCNAVPKKNKTSPRQSQPSHSKTANLSKKTKPVKKNNSPEVTKPTKPTKPTKLTKPTQLTKPTKISQPTKSSQNTKSDRSKKQKLSKRPSISRRPCTRSAVRGFTSKVFNNEVPFDVSSDSSDSEEDSMFKPSPDEGSSSDSEATGNDPKTGSRIRRNMIHATVGKRNISPLGKGKEKILHEDDGLVEEVSDAEVDLGFVGCVHEGVEDGLDPGVDSDGTNSWHSEEMKTPPNSEDELEEGNESEEASPLFREGARFGELHLEVGMKFETKWEFREAVREYTIQEGRSIKIVKNDNIRFGWLAFSVRPLIIGLLDFGGTDISSESGDA</sequence>
<evidence type="ECO:0000313" key="4">
    <source>
        <dbReference type="Proteomes" id="UP000289738"/>
    </source>
</evidence>
<dbReference type="InterPro" id="IPR058594">
    <property type="entry name" value="PB1-like_dom_pln"/>
</dbReference>
<evidence type="ECO:0000259" key="2">
    <source>
        <dbReference type="Pfam" id="PF26130"/>
    </source>
</evidence>
<feature type="region of interest" description="Disordered" evidence="1">
    <location>
        <begin position="376"/>
        <end position="417"/>
    </location>
</feature>
<comment type="caution">
    <text evidence="3">The sequence shown here is derived from an EMBL/GenBank/DDBJ whole genome shotgun (WGS) entry which is preliminary data.</text>
</comment>
<feature type="compositionally biased region" description="Low complexity" evidence="1">
    <location>
        <begin position="210"/>
        <end position="232"/>
    </location>
</feature>
<feature type="compositionally biased region" description="Basic residues" evidence="1">
    <location>
        <begin position="247"/>
        <end position="259"/>
    </location>
</feature>
<accession>A0A445E586</accession>
<evidence type="ECO:0000256" key="1">
    <source>
        <dbReference type="SAM" id="MobiDB-lite"/>
    </source>
</evidence>
<dbReference type="Pfam" id="PF26130">
    <property type="entry name" value="PB1-like"/>
    <property type="match status" value="1"/>
</dbReference>
<evidence type="ECO:0000313" key="3">
    <source>
        <dbReference type="EMBL" id="RYR70587.1"/>
    </source>
</evidence>
<dbReference type="AlphaFoldDB" id="A0A445E586"/>
<dbReference type="EMBL" id="SDMP01000002">
    <property type="protein sequence ID" value="RYR70587.1"/>
    <property type="molecule type" value="Genomic_DNA"/>
</dbReference>
<feature type="region of interest" description="Disordered" evidence="1">
    <location>
        <begin position="281"/>
        <end position="339"/>
    </location>
</feature>
<feature type="domain" description="PB1-like" evidence="2">
    <location>
        <begin position="43"/>
        <end position="145"/>
    </location>
</feature>
<feature type="compositionally biased region" description="Acidic residues" evidence="1">
    <location>
        <begin position="402"/>
        <end position="414"/>
    </location>
</feature>
<feature type="compositionally biased region" description="Polar residues" evidence="1">
    <location>
        <begin position="233"/>
        <end position="243"/>
    </location>
</feature>
<protein>
    <recommendedName>
        <fullName evidence="2">PB1-like domain-containing protein</fullName>
    </recommendedName>
</protein>